<dbReference type="Pfam" id="PF11150">
    <property type="entry name" value="DUF2927"/>
    <property type="match status" value="1"/>
</dbReference>
<accession>A0ABW5NAE8</accession>
<proteinExistence type="predicted"/>
<evidence type="ECO:0000313" key="2">
    <source>
        <dbReference type="EMBL" id="MFD2592211.1"/>
    </source>
</evidence>
<dbReference type="RefSeq" id="WP_378253774.1">
    <property type="nucleotide sequence ID" value="NZ_JBHSJV010000001.1"/>
</dbReference>
<name>A0ABW5NAE8_9FLAO</name>
<organism evidence="2 3">
    <name type="scientific">Aquimarina hainanensis</name>
    <dbReference type="NCBI Taxonomy" id="1578017"/>
    <lineage>
        <taxon>Bacteria</taxon>
        <taxon>Pseudomonadati</taxon>
        <taxon>Bacteroidota</taxon>
        <taxon>Flavobacteriia</taxon>
        <taxon>Flavobacteriales</taxon>
        <taxon>Flavobacteriaceae</taxon>
        <taxon>Aquimarina</taxon>
    </lineage>
</organism>
<feature type="signal peptide" evidence="1">
    <location>
        <begin position="1"/>
        <end position="21"/>
    </location>
</feature>
<sequence>MANRFLLLLITLVLVSSCSNDDEDITIPKSTLSEYEVSLIDYFKSIALGFEFGNASKITRKWENELNIYIGGNPTSEILNELETVKGEINELATDGFSMNIVNDSLQSNYYIFFGSGDTYASLFPSQSNLVASNWGLFSVFWNNQNQLTSGHMYVDIERADTTAQKHLLREELTQSLGLARDSPKYMESIFQSAWTTTTEYAPIDKDVIRLLYHPDMNIGLNISQVDTRLRKILSPE</sequence>
<reference evidence="3" key="1">
    <citation type="journal article" date="2019" name="Int. J. Syst. Evol. Microbiol.">
        <title>The Global Catalogue of Microorganisms (GCM) 10K type strain sequencing project: providing services to taxonomists for standard genome sequencing and annotation.</title>
        <authorList>
            <consortium name="The Broad Institute Genomics Platform"/>
            <consortium name="The Broad Institute Genome Sequencing Center for Infectious Disease"/>
            <person name="Wu L."/>
            <person name="Ma J."/>
        </authorList>
    </citation>
    <scope>NUCLEOTIDE SEQUENCE [LARGE SCALE GENOMIC DNA]</scope>
    <source>
        <strain evidence="3">KCTC 42423</strain>
    </source>
</reference>
<evidence type="ECO:0000313" key="3">
    <source>
        <dbReference type="Proteomes" id="UP001597459"/>
    </source>
</evidence>
<dbReference type="EMBL" id="JBHULX010000030">
    <property type="protein sequence ID" value="MFD2592211.1"/>
    <property type="molecule type" value="Genomic_DNA"/>
</dbReference>
<dbReference type="PROSITE" id="PS51257">
    <property type="entry name" value="PROKAR_LIPOPROTEIN"/>
    <property type="match status" value="1"/>
</dbReference>
<comment type="caution">
    <text evidence="2">The sequence shown here is derived from an EMBL/GenBank/DDBJ whole genome shotgun (WGS) entry which is preliminary data.</text>
</comment>
<keyword evidence="3" id="KW-1185">Reference proteome</keyword>
<feature type="chain" id="PRO_5046715827" evidence="1">
    <location>
        <begin position="22"/>
        <end position="237"/>
    </location>
</feature>
<protein>
    <submittedName>
        <fullName evidence="2">DUF2927 domain-containing protein</fullName>
    </submittedName>
</protein>
<dbReference type="InterPro" id="IPR021323">
    <property type="entry name" value="DUF2927"/>
</dbReference>
<gene>
    <name evidence="2" type="ORF">ACFSTE_15340</name>
</gene>
<keyword evidence="1" id="KW-0732">Signal</keyword>
<evidence type="ECO:0000256" key="1">
    <source>
        <dbReference type="SAM" id="SignalP"/>
    </source>
</evidence>
<dbReference type="Proteomes" id="UP001597459">
    <property type="component" value="Unassembled WGS sequence"/>
</dbReference>